<name>A0A8S9TCB6_9CYAN</name>
<proteinExistence type="predicted"/>
<evidence type="ECO:0000313" key="1">
    <source>
        <dbReference type="EMBL" id="KAF3889244.1"/>
    </source>
</evidence>
<dbReference type="RefSeq" id="WP_153021438.1">
    <property type="nucleotide sequence ID" value="NZ_JHEG04000001.1"/>
</dbReference>
<dbReference type="Proteomes" id="UP000029738">
    <property type="component" value="Unassembled WGS sequence"/>
</dbReference>
<accession>A0A8S9TCB6</accession>
<comment type="caution">
    <text evidence="1">The sequence shown here is derived from an EMBL/GenBank/DDBJ whole genome shotgun (WGS) entry which is preliminary data.</text>
</comment>
<protein>
    <submittedName>
        <fullName evidence="1">Uncharacterized protein</fullName>
    </submittedName>
</protein>
<keyword evidence="2" id="KW-1185">Reference proteome</keyword>
<dbReference type="AlphaFoldDB" id="A0A8S9TCB6"/>
<organism evidence="1 2">
    <name type="scientific">Tolypothrix bouteillei VB521301</name>
    <dbReference type="NCBI Taxonomy" id="1479485"/>
    <lineage>
        <taxon>Bacteria</taxon>
        <taxon>Bacillati</taxon>
        <taxon>Cyanobacteriota</taxon>
        <taxon>Cyanophyceae</taxon>
        <taxon>Nostocales</taxon>
        <taxon>Tolypothrichaceae</taxon>
        <taxon>Tolypothrix</taxon>
    </lineage>
</organism>
<reference evidence="1" key="1">
    <citation type="journal article" date="2015" name="Genome Announc.">
        <title>Draft Genome Sequence of Tolypothrix boutellei Strain VB521301.</title>
        <authorList>
            <person name="Chandrababunaidu M.M."/>
            <person name="Singh D."/>
            <person name="Sen D."/>
            <person name="Bhan S."/>
            <person name="Das S."/>
            <person name="Gupta A."/>
            <person name="Adhikary S.P."/>
            <person name="Tripathy S."/>
        </authorList>
    </citation>
    <scope>NUCLEOTIDE SEQUENCE</scope>
    <source>
        <strain evidence="1">VB521301</strain>
    </source>
</reference>
<gene>
    <name evidence="1" type="ORF">DA73_0400030000</name>
</gene>
<sequence>MEEILGFLETLFRTIVYRMTNLIDSLVNNAMYNTEQKVRNSFEEHFQKQQENEEE</sequence>
<evidence type="ECO:0000313" key="2">
    <source>
        <dbReference type="Proteomes" id="UP000029738"/>
    </source>
</evidence>
<reference evidence="1" key="2">
    <citation type="submission" date="2019-11" db="EMBL/GenBank/DDBJ databases">
        <title>Improved Assembly of Tolypothrix boutellei genome.</title>
        <authorList>
            <person name="Sarangi A.N."/>
            <person name="Mukherjee M."/>
            <person name="Ghosh S."/>
            <person name="Singh D."/>
            <person name="Das A."/>
            <person name="Kant S."/>
            <person name="Prusty A."/>
            <person name="Tripathy S."/>
        </authorList>
    </citation>
    <scope>NUCLEOTIDE SEQUENCE</scope>
    <source>
        <strain evidence="1">VB521301</strain>
    </source>
</reference>
<dbReference type="EMBL" id="JHEG04000001">
    <property type="protein sequence ID" value="KAF3889244.1"/>
    <property type="molecule type" value="Genomic_DNA"/>
</dbReference>